<keyword evidence="11" id="KW-1185">Reference proteome</keyword>
<dbReference type="PROSITE" id="PS50893">
    <property type="entry name" value="ABC_TRANSPORTER_2"/>
    <property type="match status" value="1"/>
</dbReference>
<evidence type="ECO:0000313" key="10">
    <source>
        <dbReference type="EMBL" id="QDZ25817.1"/>
    </source>
</evidence>
<comment type="subcellular location">
    <subcellularLocation>
        <location evidence="1">Membrane</location>
        <topology evidence="1">Multi-pass membrane protein</topology>
    </subcellularLocation>
</comment>
<name>A0A5B8MYY2_9CHLO</name>
<evidence type="ECO:0000256" key="4">
    <source>
        <dbReference type="ARBA" id="ARBA00022741"/>
    </source>
</evidence>
<dbReference type="PANTHER" id="PTHR48041:SF139">
    <property type="entry name" value="PROTEIN SCARLET"/>
    <property type="match status" value="1"/>
</dbReference>
<gene>
    <name evidence="10" type="ORF">A3770_19p83350</name>
</gene>
<dbReference type="InterPro" id="IPR003593">
    <property type="entry name" value="AAA+_ATPase"/>
</dbReference>
<evidence type="ECO:0000256" key="7">
    <source>
        <dbReference type="ARBA" id="ARBA00023136"/>
    </source>
</evidence>
<protein>
    <submittedName>
        <fullName evidence="10">ABC transporter</fullName>
    </submittedName>
</protein>
<dbReference type="Pfam" id="PF19055">
    <property type="entry name" value="ABC2_membrane_7"/>
    <property type="match status" value="1"/>
</dbReference>
<dbReference type="InterPro" id="IPR043926">
    <property type="entry name" value="ABCG_dom"/>
</dbReference>
<feature type="transmembrane region" description="Helical" evidence="8">
    <location>
        <begin position="636"/>
        <end position="655"/>
    </location>
</feature>
<dbReference type="STRING" id="1764295.A0A5B8MYY2"/>
<dbReference type="InterPro" id="IPR050352">
    <property type="entry name" value="ABCG_transporters"/>
</dbReference>
<feature type="transmembrane region" description="Helical" evidence="8">
    <location>
        <begin position="549"/>
        <end position="566"/>
    </location>
</feature>
<accession>A0A5B8MYY2</accession>
<feature type="transmembrane region" description="Helical" evidence="8">
    <location>
        <begin position="516"/>
        <end position="537"/>
    </location>
</feature>
<dbReference type="AlphaFoldDB" id="A0A5B8MYY2"/>
<dbReference type="GO" id="GO:0140359">
    <property type="term" value="F:ABC-type transporter activity"/>
    <property type="evidence" value="ECO:0007669"/>
    <property type="project" value="InterPro"/>
</dbReference>
<evidence type="ECO:0000313" key="11">
    <source>
        <dbReference type="Proteomes" id="UP000316726"/>
    </source>
</evidence>
<dbReference type="SUPFAM" id="SSF52540">
    <property type="entry name" value="P-loop containing nucleoside triphosphate hydrolases"/>
    <property type="match status" value="1"/>
</dbReference>
<dbReference type="Gene3D" id="3.40.50.300">
    <property type="entry name" value="P-loop containing nucleotide triphosphate hydrolases"/>
    <property type="match status" value="1"/>
</dbReference>
<evidence type="ECO:0000256" key="2">
    <source>
        <dbReference type="ARBA" id="ARBA00022448"/>
    </source>
</evidence>
<evidence type="ECO:0000256" key="6">
    <source>
        <dbReference type="ARBA" id="ARBA00022989"/>
    </source>
</evidence>
<evidence type="ECO:0000256" key="5">
    <source>
        <dbReference type="ARBA" id="ARBA00022840"/>
    </source>
</evidence>
<dbReference type="SMART" id="SM00382">
    <property type="entry name" value="AAA"/>
    <property type="match status" value="1"/>
</dbReference>
<reference evidence="10 11" key="1">
    <citation type="submission" date="2018-07" db="EMBL/GenBank/DDBJ databases">
        <title>The complete nuclear genome of the prasinophyte Chloropicon primus (CCMP1205).</title>
        <authorList>
            <person name="Pombert J.-F."/>
            <person name="Otis C."/>
            <person name="Turmel M."/>
            <person name="Lemieux C."/>
        </authorList>
    </citation>
    <scope>NUCLEOTIDE SEQUENCE [LARGE SCALE GENOMIC DNA]</scope>
    <source>
        <strain evidence="10 11">CCMP1205</strain>
    </source>
</reference>
<organism evidence="10 11">
    <name type="scientific">Chloropicon primus</name>
    <dbReference type="NCBI Taxonomy" id="1764295"/>
    <lineage>
        <taxon>Eukaryota</taxon>
        <taxon>Viridiplantae</taxon>
        <taxon>Chlorophyta</taxon>
        <taxon>Chloropicophyceae</taxon>
        <taxon>Chloropicales</taxon>
        <taxon>Chloropicaceae</taxon>
        <taxon>Chloropicon</taxon>
    </lineage>
</organism>
<evidence type="ECO:0000256" key="8">
    <source>
        <dbReference type="SAM" id="Phobius"/>
    </source>
</evidence>
<evidence type="ECO:0000256" key="1">
    <source>
        <dbReference type="ARBA" id="ARBA00004141"/>
    </source>
</evidence>
<feature type="transmembrane region" description="Helical" evidence="8">
    <location>
        <begin position="491"/>
        <end position="510"/>
    </location>
</feature>
<dbReference type="OrthoDB" id="66620at2759"/>
<keyword evidence="3 8" id="KW-0812">Transmembrane</keyword>
<evidence type="ECO:0000256" key="3">
    <source>
        <dbReference type="ARBA" id="ARBA00022692"/>
    </source>
</evidence>
<dbReference type="PROSITE" id="PS00211">
    <property type="entry name" value="ABC_TRANSPORTER_1"/>
    <property type="match status" value="1"/>
</dbReference>
<proteinExistence type="predicted"/>
<keyword evidence="6 8" id="KW-1133">Transmembrane helix</keyword>
<feature type="transmembrane region" description="Helical" evidence="8">
    <location>
        <begin position="438"/>
        <end position="459"/>
    </location>
</feature>
<dbReference type="InterPro" id="IPR013525">
    <property type="entry name" value="ABC2_TM"/>
</dbReference>
<dbReference type="Pfam" id="PF00005">
    <property type="entry name" value="ABC_tran"/>
    <property type="match status" value="1"/>
</dbReference>
<dbReference type="EMBL" id="CP031052">
    <property type="protein sequence ID" value="QDZ25817.1"/>
    <property type="molecule type" value="Genomic_DNA"/>
</dbReference>
<keyword evidence="4" id="KW-0547">Nucleotide-binding</keyword>
<feature type="transmembrane region" description="Helical" evidence="8">
    <location>
        <begin position="403"/>
        <end position="426"/>
    </location>
</feature>
<feature type="domain" description="ABC transporter" evidence="9">
    <location>
        <begin position="67"/>
        <end position="309"/>
    </location>
</feature>
<dbReference type="GO" id="GO:0016887">
    <property type="term" value="F:ATP hydrolysis activity"/>
    <property type="evidence" value="ECO:0007669"/>
    <property type="project" value="InterPro"/>
</dbReference>
<keyword evidence="2" id="KW-0813">Transport</keyword>
<dbReference type="PANTHER" id="PTHR48041">
    <property type="entry name" value="ABC TRANSPORTER G FAMILY MEMBER 28"/>
    <property type="match status" value="1"/>
</dbReference>
<dbReference type="Pfam" id="PF01061">
    <property type="entry name" value="ABC2_membrane"/>
    <property type="match status" value="1"/>
</dbReference>
<dbReference type="InterPro" id="IPR003439">
    <property type="entry name" value="ABC_transporter-like_ATP-bd"/>
</dbReference>
<dbReference type="InterPro" id="IPR027417">
    <property type="entry name" value="P-loop_NTPase"/>
</dbReference>
<dbReference type="GO" id="GO:0016020">
    <property type="term" value="C:membrane"/>
    <property type="evidence" value="ECO:0007669"/>
    <property type="project" value="UniProtKB-SubCell"/>
</dbReference>
<evidence type="ECO:0000259" key="9">
    <source>
        <dbReference type="PROSITE" id="PS50893"/>
    </source>
</evidence>
<sequence length="683" mass="76357">MKSNHKGDIESRLDLFKDDEGKESFSFSSESFKNVRDSIDLRRRNSDKDKNGKTFSSLHYLSEPCSLSWSDIVYSVPVKKGKKVILNHCSGHLKPGKMLAILGPSGSGKTSLLNVLAGRVTSGDLTGQVLLNGSPRKEAFRLLSAYVVQDDAMFHTLTVKETMLIAAQLRLPSRVPMKKKQEIAEKVITELGLAKVANTRVGNAFMRGISGGEKKRVNVGIEMMGNPSLVFLDEPTSGLDSFQAQNVVQSLKDLSNNGRTVIMTIHQPRSSIFQMFDLIMLLSEGNLIYFGGAHEEAVRHFQSLGFEMPLHFNPADFYLDLISMDARSEESEAKTRGRIEMLASHFQEEKGSELQATDTPALEDYAMPKSNISDSSSDYRAFELHQFQVLFGRAFTQITRDKIPFIISICTAIFFSVIVGMLYMHMGKNQKGIQDRMGALFFVVVNNAFGQMFAILNVFTTEKLIVQREFAARAYSTWPYYFSKLLAEQPFRLVGPLVFCVVSYPIIGLNPAWDRFLIFVLAVLLLAIAAQTLGIFLGSISRNEQIASAISPLATVILLLFGGFYVNKDTIPPALSWIEYVSHIQWAFSALCINEFEGQEGWACDGYEAESGMCDVNGEQILQRLSMDNQTVWEPIISQTLLICLLHAMAFYSLCKLKPTFKPLAMKPTCKEEKNETHLIDEV</sequence>
<dbReference type="Proteomes" id="UP000316726">
    <property type="component" value="Chromosome 19"/>
</dbReference>
<keyword evidence="5" id="KW-0067">ATP-binding</keyword>
<dbReference type="GO" id="GO:0005524">
    <property type="term" value="F:ATP binding"/>
    <property type="evidence" value="ECO:0007669"/>
    <property type="project" value="UniProtKB-KW"/>
</dbReference>
<keyword evidence="7 8" id="KW-0472">Membrane</keyword>
<dbReference type="CDD" id="cd03213">
    <property type="entry name" value="ABCG_EPDR"/>
    <property type="match status" value="1"/>
</dbReference>
<dbReference type="InterPro" id="IPR017871">
    <property type="entry name" value="ABC_transporter-like_CS"/>
</dbReference>